<evidence type="ECO:0000313" key="5">
    <source>
        <dbReference type="EMBL" id="TQV65751.1"/>
    </source>
</evidence>
<dbReference type="InterPro" id="IPR001227">
    <property type="entry name" value="Ac_transferase_dom_sf"/>
</dbReference>
<dbReference type="CDD" id="cd00833">
    <property type="entry name" value="PKS"/>
    <property type="match status" value="1"/>
</dbReference>
<dbReference type="Pfam" id="PF00698">
    <property type="entry name" value="Acyl_transf_1"/>
    <property type="match status" value="1"/>
</dbReference>
<dbReference type="InterPro" id="IPR016039">
    <property type="entry name" value="Thiolase-like"/>
</dbReference>
<dbReference type="InterPro" id="IPR016036">
    <property type="entry name" value="Malonyl_transacylase_ACP-bd"/>
</dbReference>
<dbReference type="SUPFAM" id="SSF53901">
    <property type="entry name" value="Thiolase-like"/>
    <property type="match status" value="1"/>
</dbReference>
<dbReference type="InterPro" id="IPR016035">
    <property type="entry name" value="Acyl_Trfase/lysoPLipase"/>
</dbReference>
<feature type="domain" description="Ketosynthase family 3 (KS3)" evidence="4">
    <location>
        <begin position="40"/>
        <end position="458"/>
    </location>
</feature>
<dbReference type="Gene3D" id="3.40.47.10">
    <property type="match status" value="1"/>
</dbReference>
<dbReference type="Gene3D" id="3.40.366.10">
    <property type="entry name" value="Malonyl-Coenzyme A Acyl Carrier Protein, domain 2"/>
    <property type="match status" value="1"/>
</dbReference>
<dbReference type="InterPro" id="IPR014043">
    <property type="entry name" value="Acyl_transferase_dom"/>
</dbReference>
<evidence type="ECO:0000313" key="6">
    <source>
        <dbReference type="Proteomes" id="UP000319732"/>
    </source>
</evidence>
<dbReference type="Gene3D" id="3.30.70.3290">
    <property type="match status" value="1"/>
</dbReference>
<dbReference type="EMBL" id="VHSG01000054">
    <property type="protein sequence ID" value="TQV65751.1"/>
    <property type="molecule type" value="Genomic_DNA"/>
</dbReference>
<proteinExistence type="predicted"/>
<keyword evidence="6" id="KW-1185">Reference proteome</keyword>
<dbReference type="Pfam" id="PF02801">
    <property type="entry name" value="Ketoacyl-synt_C"/>
    <property type="match status" value="1"/>
</dbReference>
<dbReference type="GO" id="GO:0006633">
    <property type="term" value="P:fatty acid biosynthetic process"/>
    <property type="evidence" value="ECO:0007669"/>
    <property type="project" value="TreeGrafter"/>
</dbReference>
<dbReference type="AlphaFoldDB" id="A0A545SLB0"/>
<dbReference type="Gene3D" id="3.30.70.250">
    <property type="entry name" value="Malonyl-CoA ACP transacylase, ACP-binding"/>
    <property type="match status" value="1"/>
</dbReference>
<keyword evidence="3" id="KW-0175">Coiled coil</keyword>
<feature type="non-terminal residue" evidence="5">
    <location>
        <position position="742"/>
    </location>
</feature>
<dbReference type="InterPro" id="IPR020841">
    <property type="entry name" value="PKS_Beta-ketoAc_synthase_dom"/>
</dbReference>
<protein>
    <submittedName>
        <fullName evidence="5">Type I polyketide synthase</fullName>
    </submittedName>
</protein>
<dbReference type="Pfam" id="PF22621">
    <property type="entry name" value="CurL-like_PKS_C"/>
    <property type="match status" value="1"/>
</dbReference>
<gene>
    <name evidence="5" type="ORF">FKG94_28160</name>
</gene>
<dbReference type="PANTHER" id="PTHR43775:SF37">
    <property type="entry name" value="SI:DKEY-61P9.11"/>
    <property type="match status" value="1"/>
</dbReference>
<evidence type="ECO:0000256" key="2">
    <source>
        <dbReference type="ARBA" id="ARBA00022553"/>
    </source>
</evidence>
<dbReference type="RefSeq" id="WP_142930287.1">
    <property type="nucleotide sequence ID" value="NZ_ML660129.1"/>
</dbReference>
<sequence length="742" mass="79028">MTDKTTASFADEQKYEALLNRALVRIKALKSENQALKSNQVTTSIIGMSCSMPNGGDSWQTFWRLLQTGANCAGPVPADRWKVDLDTSAEAADTQVSHAAFIENAYRFDAGFFNIPAVEAVSMDPQHRLLLQETWRALEDAGIDPESLRGGKVGVFVGMMNQDYLHASMQATQSLSAFTPLGNSMGVAAGRISHSFDFNGPSIGLDTNCSSSLVALHLAEQSLQRYECDLAVVAGVNLILLPAMTEIMDSAHALSPVGVSKSFDEDADGYGRGEGCVVVVLRRTADAQAQGDPVLAHLVSSVVKHDGASSGLSVPNGLAQQALINLALKQASLGQDDIDYIEAHGTGTALGDPIELDALQAVFADRKKPLWLGSVKSNIGHLEAAAGLAGLVKVLLSFKYCQIPPNIHFSQPTSRFDWDSSCLEVVTKTVDWSGDRPCRAGISSFGFGGTLAHAILEQAPPRERPAAQYPPREPAVLCVSAKSPAALAALRERYLTFLQETPEPAIGDLCYTAETGRSHFPYRLAVTGTTAVQLHDALSQAELPTAPASSLKVAWLCSGQGSQYAGMGKQLYQQEPVFRAEIDRCADLLADELDLPLTTLLWGEAGDRLDETCYTQPALFAFSYSLAQQWRAWGVEPALLLGHSVGEYVAACLAGVFSLADGLRLIAARGRLMQAQTPAGRMAAVLADVAVVREALADEPATEIAIAAYNGPHNTVVSGAPAAVERVMARLAADGHRVQALA</sequence>
<dbReference type="SMART" id="SM00825">
    <property type="entry name" value="PKS_KS"/>
    <property type="match status" value="1"/>
</dbReference>
<keyword evidence="1" id="KW-0596">Phosphopantetheine</keyword>
<evidence type="ECO:0000256" key="1">
    <source>
        <dbReference type="ARBA" id="ARBA00022450"/>
    </source>
</evidence>
<evidence type="ECO:0000256" key="3">
    <source>
        <dbReference type="SAM" id="Coils"/>
    </source>
</evidence>
<dbReference type="GO" id="GO:0004312">
    <property type="term" value="F:fatty acid synthase activity"/>
    <property type="evidence" value="ECO:0007669"/>
    <property type="project" value="TreeGrafter"/>
</dbReference>
<dbReference type="InterPro" id="IPR014031">
    <property type="entry name" value="Ketoacyl_synth_C"/>
</dbReference>
<evidence type="ECO:0000259" key="4">
    <source>
        <dbReference type="PROSITE" id="PS52004"/>
    </source>
</evidence>
<reference evidence="5 6" key="1">
    <citation type="submission" date="2019-06" db="EMBL/GenBank/DDBJ databases">
        <title>Whole genome sequence for Cellvibrionaceae sp. R142.</title>
        <authorList>
            <person name="Wang G."/>
        </authorList>
    </citation>
    <scope>NUCLEOTIDE SEQUENCE [LARGE SCALE GENOMIC DNA]</scope>
    <source>
        <strain evidence="5 6">R142</strain>
    </source>
</reference>
<dbReference type="SMART" id="SM00827">
    <property type="entry name" value="PKS_AT"/>
    <property type="match status" value="1"/>
</dbReference>
<dbReference type="Pfam" id="PF00109">
    <property type="entry name" value="ketoacyl-synt"/>
    <property type="match status" value="1"/>
</dbReference>
<keyword evidence="2" id="KW-0597">Phosphoprotein</keyword>
<dbReference type="SUPFAM" id="SSF52151">
    <property type="entry name" value="FabD/lysophospholipase-like"/>
    <property type="match status" value="1"/>
</dbReference>
<dbReference type="SUPFAM" id="SSF55048">
    <property type="entry name" value="Probable ACP-binding domain of malonyl-CoA ACP transacylase"/>
    <property type="match status" value="1"/>
</dbReference>
<dbReference type="PROSITE" id="PS52004">
    <property type="entry name" value="KS3_2"/>
    <property type="match status" value="1"/>
</dbReference>
<dbReference type="OrthoDB" id="9778690at2"/>
<accession>A0A545SLB0</accession>
<organism evidence="5 6">
    <name type="scientific">Exilibacterium tricleocarpae</name>
    <dbReference type="NCBI Taxonomy" id="2591008"/>
    <lineage>
        <taxon>Bacteria</taxon>
        <taxon>Pseudomonadati</taxon>
        <taxon>Pseudomonadota</taxon>
        <taxon>Gammaproteobacteria</taxon>
        <taxon>Cellvibrionales</taxon>
        <taxon>Cellvibrionaceae</taxon>
        <taxon>Exilibacterium</taxon>
    </lineage>
</organism>
<name>A0A545SLB0_9GAMM</name>
<feature type="coiled-coil region" evidence="3">
    <location>
        <begin position="12"/>
        <end position="39"/>
    </location>
</feature>
<dbReference type="InterPro" id="IPR050091">
    <property type="entry name" value="PKS_NRPS_Biosynth_Enz"/>
</dbReference>
<dbReference type="InterPro" id="IPR014030">
    <property type="entry name" value="Ketoacyl_synth_N"/>
</dbReference>
<dbReference type="PANTHER" id="PTHR43775">
    <property type="entry name" value="FATTY ACID SYNTHASE"/>
    <property type="match status" value="1"/>
</dbReference>
<dbReference type="Proteomes" id="UP000319732">
    <property type="component" value="Unassembled WGS sequence"/>
</dbReference>
<comment type="caution">
    <text evidence="5">The sequence shown here is derived from an EMBL/GenBank/DDBJ whole genome shotgun (WGS) entry which is preliminary data.</text>
</comment>